<sequence length="66" mass="6973">MVILLMKSLRLIPDDLIIVCSPEVLTDEADKAAGKTCEQLPFSLGSAGRRLASSHVAPIKPSQAIG</sequence>
<dbReference type="Proteomes" id="UP001482620">
    <property type="component" value="Unassembled WGS sequence"/>
</dbReference>
<accession>A0ABV0SHB7</accession>
<proteinExistence type="predicted"/>
<evidence type="ECO:0000313" key="1">
    <source>
        <dbReference type="EMBL" id="MEQ2219962.1"/>
    </source>
</evidence>
<gene>
    <name evidence="1" type="ORF">ILYODFUR_000466</name>
</gene>
<dbReference type="EMBL" id="JAHRIQ010000019">
    <property type="protein sequence ID" value="MEQ2219962.1"/>
    <property type="molecule type" value="Genomic_DNA"/>
</dbReference>
<reference evidence="1 2" key="1">
    <citation type="submission" date="2021-06" db="EMBL/GenBank/DDBJ databases">
        <authorList>
            <person name="Palmer J.M."/>
        </authorList>
    </citation>
    <scope>NUCLEOTIDE SEQUENCE [LARGE SCALE GENOMIC DNA]</scope>
    <source>
        <strain evidence="2">if_2019</strain>
        <tissue evidence="1">Muscle</tissue>
    </source>
</reference>
<evidence type="ECO:0000313" key="2">
    <source>
        <dbReference type="Proteomes" id="UP001482620"/>
    </source>
</evidence>
<organism evidence="1 2">
    <name type="scientific">Ilyodon furcidens</name>
    <name type="common">goldbreast splitfin</name>
    <dbReference type="NCBI Taxonomy" id="33524"/>
    <lineage>
        <taxon>Eukaryota</taxon>
        <taxon>Metazoa</taxon>
        <taxon>Chordata</taxon>
        <taxon>Craniata</taxon>
        <taxon>Vertebrata</taxon>
        <taxon>Euteleostomi</taxon>
        <taxon>Actinopterygii</taxon>
        <taxon>Neopterygii</taxon>
        <taxon>Teleostei</taxon>
        <taxon>Neoteleostei</taxon>
        <taxon>Acanthomorphata</taxon>
        <taxon>Ovalentaria</taxon>
        <taxon>Atherinomorphae</taxon>
        <taxon>Cyprinodontiformes</taxon>
        <taxon>Goodeidae</taxon>
        <taxon>Ilyodon</taxon>
    </lineage>
</organism>
<protein>
    <submittedName>
        <fullName evidence="1">Uncharacterized protein</fullName>
    </submittedName>
</protein>
<comment type="caution">
    <text evidence="1">The sequence shown here is derived from an EMBL/GenBank/DDBJ whole genome shotgun (WGS) entry which is preliminary data.</text>
</comment>
<name>A0ABV0SHB7_9TELE</name>
<keyword evidence="2" id="KW-1185">Reference proteome</keyword>